<feature type="chain" id="PRO_5019162063" evidence="5">
    <location>
        <begin position="20"/>
        <end position="107"/>
    </location>
</feature>
<dbReference type="Pfam" id="PF00335">
    <property type="entry name" value="Tetraspanin"/>
    <property type="match status" value="1"/>
</dbReference>
<dbReference type="Gene3D" id="1.10.1450.10">
    <property type="entry name" value="Tetraspanin"/>
    <property type="match status" value="1"/>
</dbReference>
<keyword evidence="2" id="KW-0812">Transmembrane</keyword>
<dbReference type="VEuPathDB" id="VectorBase:LDEU011759"/>
<evidence type="ECO:0000256" key="5">
    <source>
        <dbReference type="SAM" id="SignalP"/>
    </source>
</evidence>
<feature type="signal peptide" evidence="5">
    <location>
        <begin position="1"/>
        <end position="19"/>
    </location>
</feature>
<keyword evidence="5" id="KW-0732">Signal</keyword>
<gene>
    <name evidence="6" type="ORF">B4U80_14943</name>
</gene>
<name>A0A443RY62_9ACAR</name>
<dbReference type="InterPro" id="IPR008952">
    <property type="entry name" value="Tetraspanin_EC2_sf"/>
</dbReference>
<evidence type="ECO:0000313" key="6">
    <source>
        <dbReference type="EMBL" id="RWS20281.1"/>
    </source>
</evidence>
<proteinExistence type="predicted"/>
<keyword evidence="3" id="KW-1133">Transmembrane helix</keyword>
<protein>
    <submittedName>
        <fullName evidence="6">CD63 antigen-like protein</fullName>
    </submittedName>
</protein>
<dbReference type="AlphaFoldDB" id="A0A443RY62"/>
<reference evidence="6 7" key="1">
    <citation type="journal article" date="2018" name="Gigascience">
        <title>Genomes of trombidid mites reveal novel predicted allergens and laterally-transferred genes associated with secondary metabolism.</title>
        <authorList>
            <person name="Dong X."/>
            <person name="Chaisiri K."/>
            <person name="Xia D."/>
            <person name="Armstrong S.D."/>
            <person name="Fang Y."/>
            <person name="Donnelly M.J."/>
            <person name="Kadowaki T."/>
            <person name="McGarry J.W."/>
            <person name="Darby A.C."/>
            <person name="Makepeace B.L."/>
        </authorList>
    </citation>
    <scope>NUCLEOTIDE SEQUENCE [LARGE SCALE GENOMIC DNA]</scope>
    <source>
        <strain evidence="6">UoL-UT</strain>
    </source>
</reference>
<dbReference type="OrthoDB" id="10016273at2759"/>
<sequence length="107" mass="12533">MIVIVVLDITLIYAPLSNTNHIYKLTEENLSRIMKKYDFNSKTKHENIFVDKIQNTFKCCGVKSSRDWDTKFNRRNNSYPSSCCPKIVKNCDEMQVWPKGYDDSCLV</sequence>
<keyword evidence="7" id="KW-1185">Reference proteome</keyword>
<organism evidence="6 7">
    <name type="scientific">Leptotrombidium deliense</name>
    <dbReference type="NCBI Taxonomy" id="299467"/>
    <lineage>
        <taxon>Eukaryota</taxon>
        <taxon>Metazoa</taxon>
        <taxon>Ecdysozoa</taxon>
        <taxon>Arthropoda</taxon>
        <taxon>Chelicerata</taxon>
        <taxon>Arachnida</taxon>
        <taxon>Acari</taxon>
        <taxon>Acariformes</taxon>
        <taxon>Trombidiformes</taxon>
        <taxon>Prostigmata</taxon>
        <taxon>Anystina</taxon>
        <taxon>Parasitengona</taxon>
        <taxon>Trombiculoidea</taxon>
        <taxon>Trombiculidae</taxon>
        <taxon>Leptotrombidium</taxon>
    </lineage>
</organism>
<comment type="subcellular location">
    <subcellularLocation>
        <location evidence="1">Membrane</location>
        <topology evidence="1">Multi-pass membrane protein</topology>
    </subcellularLocation>
</comment>
<dbReference type="SUPFAM" id="SSF48652">
    <property type="entry name" value="Tetraspanin"/>
    <property type="match status" value="1"/>
</dbReference>
<evidence type="ECO:0000313" key="7">
    <source>
        <dbReference type="Proteomes" id="UP000288716"/>
    </source>
</evidence>
<keyword evidence="4" id="KW-0472">Membrane</keyword>
<dbReference type="GO" id="GO:0016020">
    <property type="term" value="C:membrane"/>
    <property type="evidence" value="ECO:0007669"/>
    <property type="project" value="UniProtKB-SubCell"/>
</dbReference>
<dbReference type="Proteomes" id="UP000288716">
    <property type="component" value="Unassembled WGS sequence"/>
</dbReference>
<dbReference type="InterPro" id="IPR018499">
    <property type="entry name" value="Tetraspanin/Peripherin"/>
</dbReference>
<evidence type="ECO:0000256" key="3">
    <source>
        <dbReference type="ARBA" id="ARBA00022989"/>
    </source>
</evidence>
<dbReference type="EMBL" id="NCKV01018618">
    <property type="protein sequence ID" value="RWS20281.1"/>
    <property type="molecule type" value="Genomic_DNA"/>
</dbReference>
<accession>A0A443RY62</accession>
<evidence type="ECO:0000256" key="4">
    <source>
        <dbReference type="ARBA" id="ARBA00023136"/>
    </source>
</evidence>
<comment type="caution">
    <text evidence="6">The sequence shown here is derived from an EMBL/GenBank/DDBJ whole genome shotgun (WGS) entry which is preliminary data.</text>
</comment>
<evidence type="ECO:0000256" key="2">
    <source>
        <dbReference type="ARBA" id="ARBA00022692"/>
    </source>
</evidence>
<evidence type="ECO:0000256" key="1">
    <source>
        <dbReference type="ARBA" id="ARBA00004141"/>
    </source>
</evidence>